<dbReference type="InterPro" id="IPR002327">
    <property type="entry name" value="Cyt_c_1A/1B"/>
</dbReference>
<keyword evidence="5 6" id="KW-0408">Iron</keyword>
<keyword evidence="4" id="KW-0249">Electron transport</keyword>
<dbReference type="AlphaFoldDB" id="A0A7W4PME8"/>
<evidence type="ECO:0000256" key="1">
    <source>
        <dbReference type="ARBA" id="ARBA00022448"/>
    </source>
</evidence>
<evidence type="ECO:0000256" key="7">
    <source>
        <dbReference type="SAM" id="Phobius"/>
    </source>
</evidence>
<gene>
    <name evidence="9" type="ORF">HLH28_08220</name>
</gene>
<dbReference type="Proteomes" id="UP000578030">
    <property type="component" value="Unassembled WGS sequence"/>
</dbReference>
<feature type="transmembrane region" description="Helical" evidence="7">
    <location>
        <begin position="25"/>
        <end position="45"/>
    </location>
</feature>
<evidence type="ECO:0000256" key="4">
    <source>
        <dbReference type="ARBA" id="ARBA00022982"/>
    </source>
</evidence>
<dbReference type="EMBL" id="JABEQM010000005">
    <property type="protein sequence ID" value="MBB2201564.1"/>
    <property type="molecule type" value="Genomic_DNA"/>
</dbReference>
<feature type="domain" description="Cytochrome c" evidence="8">
    <location>
        <begin position="62"/>
        <end position="164"/>
    </location>
</feature>
<keyword evidence="7" id="KW-1133">Transmembrane helix</keyword>
<dbReference type="InterPro" id="IPR009056">
    <property type="entry name" value="Cyt_c-like_dom"/>
</dbReference>
<evidence type="ECO:0000313" key="9">
    <source>
        <dbReference type="EMBL" id="MBB2201564.1"/>
    </source>
</evidence>
<accession>A0A7W4PME8</accession>
<dbReference type="PRINTS" id="PR00604">
    <property type="entry name" value="CYTCHRMECIAB"/>
</dbReference>
<proteinExistence type="predicted"/>
<sequence length="167" mass="17197">MGLRVIEDGMAVGRTPVAGLTRRGMALGAACGAMMVGIVVATGLLPAGLRAAPPGASPVLHGDILRGRDLADSICSDCHAFVQGGPAMIGPDLYGVVGRPVAGTAGYDFSPALRAHRREVWTVGTLSAWLKDPAVFAPGTRMGFEGVESNLDRTDIIAYLQSLSAPK</sequence>
<dbReference type="Gene3D" id="1.10.760.10">
    <property type="entry name" value="Cytochrome c-like domain"/>
    <property type="match status" value="1"/>
</dbReference>
<evidence type="ECO:0000313" key="10">
    <source>
        <dbReference type="Proteomes" id="UP000578030"/>
    </source>
</evidence>
<organism evidence="9 10">
    <name type="scientific">Gluconacetobacter tumulisoli</name>
    <dbReference type="NCBI Taxonomy" id="1286189"/>
    <lineage>
        <taxon>Bacteria</taxon>
        <taxon>Pseudomonadati</taxon>
        <taxon>Pseudomonadota</taxon>
        <taxon>Alphaproteobacteria</taxon>
        <taxon>Acetobacterales</taxon>
        <taxon>Acetobacteraceae</taxon>
        <taxon>Gluconacetobacter</taxon>
    </lineage>
</organism>
<protein>
    <submittedName>
        <fullName evidence="9">Cytochrome C</fullName>
    </submittedName>
</protein>
<dbReference type="GO" id="GO:0009055">
    <property type="term" value="F:electron transfer activity"/>
    <property type="evidence" value="ECO:0007669"/>
    <property type="project" value="InterPro"/>
</dbReference>
<evidence type="ECO:0000256" key="2">
    <source>
        <dbReference type="ARBA" id="ARBA00022617"/>
    </source>
</evidence>
<dbReference type="PROSITE" id="PS51007">
    <property type="entry name" value="CYTC"/>
    <property type="match status" value="1"/>
</dbReference>
<comment type="caution">
    <text evidence="9">The sequence shown here is derived from an EMBL/GenBank/DDBJ whole genome shotgun (WGS) entry which is preliminary data.</text>
</comment>
<dbReference type="InterPro" id="IPR036909">
    <property type="entry name" value="Cyt_c-like_dom_sf"/>
</dbReference>
<keyword evidence="7" id="KW-0472">Membrane</keyword>
<evidence type="ECO:0000256" key="5">
    <source>
        <dbReference type="ARBA" id="ARBA00023004"/>
    </source>
</evidence>
<dbReference type="GO" id="GO:0020037">
    <property type="term" value="F:heme binding"/>
    <property type="evidence" value="ECO:0007669"/>
    <property type="project" value="InterPro"/>
</dbReference>
<evidence type="ECO:0000256" key="6">
    <source>
        <dbReference type="PROSITE-ProRule" id="PRU00433"/>
    </source>
</evidence>
<keyword evidence="7" id="KW-0812">Transmembrane</keyword>
<keyword evidence="1" id="KW-0813">Transport</keyword>
<dbReference type="SUPFAM" id="SSF46626">
    <property type="entry name" value="Cytochrome c"/>
    <property type="match status" value="1"/>
</dbReference>
<evidence type="ECO:0000259" key="8">
    <source>
        <dbReference type="PROSITE" id="PS51007"/>
    </source>
</evidence>
<dbReference type="RefSeq" id="WP_182957308.1">
    <property type="nucleotide sequence ID" value="NZ_JABEQM010000005.1"/>
</dbReference>
<dbReference type="GO" id="GO:0046872">
    <property type="term" value="F:metal ion binding"/>
    <property type="evidence" value="ECO:0007669"/>
    <property type="project" value="UniProtKB-KW"/>
</dbReference>
<name>A0A7W4PME8_9PROT</name>
<keyword evidence="10" id="KW-1185">Reference proteome</keyword>
<dbReference type="PANTHER" id="PTHR11961">
    <property type="entry name" value="CYTOCHROME C"/>
    <property type="match status" value="1"/>
</dbReference>
<keyword evidence="2 6" id="KW-0349">Heme</keyword>
<evidence type="ECO:0000256" key="3">
    <source>
        <dbReference type="ARBA" id="ARBA00022723"/>
    </source>
</evidence>
<keyword evidence="3 6" id="KW-0479">Metal-binding</keyword>
<reference evidence="9 10" key="1">
    <citation type="submission" date="2020-04" db="EMBL/GenBank/DDBJ databases">
        <title>Description of novel Gluconacetobacter.</title>
        <authorList>
            <person name="Sombolestani A."/>
        </authorList>
    </citation>
    <scope>NUCLEOTIDE SEQUENCE [LARGE SCALE GENOMIC DNA]</scope>
    <source>
        <strain evidence="9 10">LMG 27802</strain>
    </source>
</reference>